<evidence type="ECO:0000256" key="1">
    <source>
        <dbReference type="SAM" id="MobiDB-lite"/>
    </source>
</evidence>
<name>A0A5B7ITY5_PORTR</name>
<evidence type="ECO:0000313" key="2">
    <source>
        <dbReference type="EMBL" id="MPC85915.1"/>
    </source>
</evidence>
<evidence type="ECO:0000313" key="3">
    <source>
        <dbReference type="Proteomes" id="UP000324222"/>
    </source>
</evidence>
<dbReference type="AlphaFoldDB" id="A0A5B7ITY5"/>
<reference evidence="2 3" key="1">
    <citation type="submission" date="2019-05" db="EMBL/GenBank/DDBJ databases">
        <title>Another draft genome of Portunus trituberculatus and its Hox gene families provides insights of decapod evolution.</title>
        <authorList>
            <person name="Jeong J.-H."/>
            <person name="Song I."/>
            <person name="Kim S."/>
            <person name="Choi T."/>
            <person name="Kim D."/>
            <person name="Ryu S."/>
            <person name="Kim W."/>
        </authorList>
    </citation>
    <scope>NUCLEOTIDE SEQUENCE [LARGE SCALE GENOMIC DNA]</scope>
    <source>
        <tissue evidence="2">Muscle</tissue>
    </source>
</reference>
<organism evidence="2 3">
    <name type="scientific">Portunus trituberculatus</name>
    <name type="common">Swimming crab</name>
    <name type="synonym">Neptunus trituberculatus</name>
    <dbReference type="NCBI Taxonomy" id="210409"/>
    <lineage>
        <taxon>Eukaryota</taxon>
        <taxon>Metazoa</taxon>
        <taxon>Ecdysozoa</taxon>
        <taxon>Arthropoda</taxon>
        <taxon>Crustacea</taxon>
        <taxon>Multicrustacea</taxon>
        <taxon>Malacostraca</taxon>
        <taxon>Eumalacostraca</taxon>
        <taxon>Eucarida</taxon>
        <taxon>Decapoda</taxon>
        <taxon>Pleocyemata</taxon>
        <taxon>Brachyura</taxon>
        <taxon>Eubrachyura</taxon>
        <taxon>Portunoidea</taxon>
        <taxon>Portunidae</taxon>
        <taxon>Portuninae</taxon>
        <taxon>Portunus</taxon>
    </lineage>
</organism>
<keyword evidence="3" id="KW-1185">Reference proteome</keyword>
<accession>A0A5B7ITY5</accession>
<sequence length="82" mass="9677">MRRQGQRDHRYSHRLVHLSPLLLFPWDALLPPKMTREGRLRGEARRRAGRGGGGSERENVRHFRKFSTRVCCRRADEGRVRA</sequence>
<protein>
    <submittedName>
        <fullName evidence="2">Uncharacterized protein</fullName>
    </submittedName>
</protein>
<comment type="caution">
    <text evidence="2">The sequence shown here is derived from an EMBL/GenBank/DDBJ whole genome shotgun (WGS) entry which is preliminary data.</text>
</comment>
<dbReference type="EMBL" id="VSRR010069981">
    <property type="protein sequence ID" value="MPC85915.1"/>
    <property type="molecule type" value="Genomic_DNA"/>
</dbReference>
<feature type="region of interest" description="Disordered" evidence="1">
    <location>
        <begin position="37"/>
        <end position="60"/>
    </location>
</feature>
<gene>
    <name evidence="2" type="ORF">E2C01_080719</name>
</gene>
<proteinExistence type="predicted"/>
<feature type="compositionally biased region" description="Basic and acidic residues" evidence="1">
    <location>
        <begin position="37"/>
        <end position="46"/>
    </location>
</feature>
<dbReference type="Proteomes" id="UP000324222">
    <property type="component" value="Unassembled WGS sequence"/>
</dbReference>